<feature type="region of interest" description="Disordered" evidence="1">
    <location>
        <begin position="1"/>
        <end position="570"/>
    </location>
</feature>
<feature type="domain" description="DH" evidence="2">
    <location>
        <begin position="584"/>
        <end position="854"/>
    </location>
</feature>
<dbReference type="InterPro" id="IPR027267">
    <property type="entry name" value="AH/BAR_dom_sf"/>
</dbReference>
<dbReference type="SUPFAM" id="SSF48065">
    <property type="entry name" value="DBL homology domain (DH-domain)"/>
    <property type="match status" value="1"/>
</dbReference>
<feature type="compositionally biased region" description="Polar residues" evidence="1">
    <location>
        <begin position="1194"/>
        <end position="1217"/>
    </location>
</feature>
<feature type="compositionally biased region" description="Polar residues" evidence="1">
    <location>
        <begin position="395"/>
        <end position="416"/>
    </location>
</feature>
<dbReference type="EMBL" id="CP141891">
    <property type="protein sequence ID" value="WRT70949.1"/>
    <property type="molecule type" value="Genomic_DNA"/>
</dbReference>
<feature type="compositionally biased region" description="Basic and acidic residues" evidence="1">
    <location>
        <begin position="379"/>
        <end position="390"/>
    </location>
</feature>
<accession>A0ABZ1DBX9</accession>
<evidence type="ECO:0000259" key="2">
    <source>
        <dbReference type="PROSITE" id="PS50010"/>
    </source>
</evidence>
<dbReference type="SMART" id="SM00325">
    <property type="entry name" value="RhoGEF"/>
    <property type="match status" value="1"/>
</dbReference>
<dbReference type="Pfam" id="PF00621">
    <property type="entry name" value="RhoGEF"/>
    <property type="match status" value="1"/>
</dbReference>
<feature type="compositionally biased region" description="Polar residues" evidence="1">
    <location>
        <begin position="185"/>
        <end position="196"/>
    </location>
</feature>
<feature type="compositionally biased region" description="Polar residues" evidence="1">
    <location>
        <begin position="474"/>
        <end position="499"/>
    </location>
</feature>
<name>A0ABZ1DBX9_9TREE</name>
<feature type="compositionally biased region" description="Basic and acidic residues" evidence="1">
    <location>
        <begin position="35"/>
        <end position="49"/>
    </location>
</feature>
<feature type="compositionally biased region" description="Polar residues" evidence="1">
    <location>
        <begin position="686"/>
        <end position="700"/>
    </location>
</feature>
<dbReference type="SUPFAM" id="SSF103657">
    <property type="entry name" value="BAR/IMD domain-like"/>
    <property type="match status" value="1"/>
</dbReference>
<dbReference type="Gene3D" id="1.20.1270.60">
    <property type="entry name" value="Arfaptin homology (AH) domain/BAR domain"/>
    <property type="match status" value="1"/>
</dbReference>
<feature type="compositionally biased region" description="Low complexity" evidence="1">
    <location>
        <begin position="279"/>
        <end position="293"/>
    </location>
</feature>
<evidence type="ECO:0000256" key="1">
    <source>
        <dbReference type="SAM" id="MobiDB-lite"/>
    </source>
</evidence>
<protein>
    <recommendedName>
        <fullName evidence="2">DH domain-containing protein</fullName>
    </recommendedName>
</protein>
<gene>
    <name evidence="3" type="ORF">IL334_007948</name>
</gene>
<dbReference type="InterPro" id="IPR051492">
    <property type="entry name" value="Dynamin-Rho_GEF"/>
</dbReference>
<proteinExistence type="predicted"/>
<feature type="compositionally biased region" description="Polar residues" evidence="1">
    <location>
        <begin position="621"/>
        <end position="647"/>
    </location>
</feature>
<organism evidence="3 4">
    <name type="scientific">Kwoniella shivajii</name>
    <dbReference type="NCBI Taxonomy" id="564305"/>
    <lineage>
        <taxon>Eukaryota</taxon>
        <taxon>Fungi</taxon>
        <taxon>Dikarya</taxon>
        <taxon>Basidiomycota</taxon>
        <taxon>Agaricomycotina</taxon>
        <taxon>Tremellomycetes</taxon>
        <taxon>Tremellales</taxon>
        <taxon>Cryptococcaceae</taxon>
        <taxon>Kwoniella</taxon>
    </lineage>
</organism>
<dbReference type="GeneID" id="87960078"/>
<dbReference type="InterPro" id="IPR035899">
    <property type="entry name" value="DBL_dom_sf"/>
</dbReference>
<dbReference type="PANTHER" id="PTHR22834:SF20">
    <property type="entry name" value="SH3 DOMAIN-CONTAINING PROTEIN"/>
    <property type="match status" value="1"/>
</dbReference>
<feature type="compositionally biased region" description="Low complexity" evidence="1">
    <location>
        <begin position="360"/>
        <end position="375"/>
    </location>
</feature>
<feature type="compositionally biased region" description="Basic and acidic residues" evidence="1">
    <location>
        <begin position="251"/>
        <end position="261"/>
    </location>
</feature>
<evidence type="ECO:0000313" key="4">
    <source>
        <dbReference type="Proteomes" id="UP001329825"/>
    </source>
</evidence>
<dbReference type="PROSITE" id="PS50010">
    <property type="entry name" value="DH_2"/>
    <property type="match status" value="1"/>
</dbReference>
<dbReference type="Proteomes" id="UP001329825">
    <property type="component" value="Chromosome 11"/>
</dbReference>
<feature type="compositionally biased region" description="Polar residues" evidence="1">
    <location>
        <begin position="63"/>
        <end position="90"/>
    </location>
</feature>
<keyword evidence="4" id="KW-1185">Reference proteome</keyword>
<feature type="compositionally biased region" description="Polar residues" evidence="1">
    <location>
        <begin position="151"/>
        <end position="172"/>
    </location>
</feature>
<dbReference type="RefSeq" id="XP_062795688.1">
    <property type="nucleotide sequence ID" value="XM_062939637.1"/>
</dbReference>
<evidence type="ECO:0000313" key="3">
    <source>
        <dbReference type="EMBL" id="WRT70949.1"/>
    </source>
</evidence>
<feature type="compositionally biased region" description="Polar residues" evidence="1">
    <location>
        <begin position="1244"/>
        <end position="1261"/>
    </location>
</feature>
<feature type="region of interest" description="Disordered" evidence="1">
    <location>
        <begin position="1150"/>
        <end position="1261"/>
    </location>
</feature>
<feature type="compositionally biased region" description="Low complexity" evidence="1">
    <location>
        <begin position="1177"/>
        <end position="1192"/>
    </location>
</feature>
<sequence>MSVTSTPPKSTSKLPPDSSPSGSYRRSPSVSETIQKYESRNTPPTERRPSVPTPRRSGIPSLVGSNPSGSPRSTSIAGPSRNGSMSAVKTDTSRRASGAGLRSPGKVQETRRVLAASPSSIPRPSISNTSSSSSVPRSSSASRQADRSPSHTKTTSKPFPNSSIPRSTSDTFYISPRSVAGPSRLTPNETSSSQASPVKPPLRRKPPKADLTNTFPPVRKKASLSSLSSMHAGEGEDRGDQTTPVAAAMTRADKESSHKDAGSGSSHGSPNKHVGIIIPTRRSSNNPSTPSSPQSAGPHPISPRTTSRELPSPTMPNPRRMSRNLGDTGPVIDSRRSLDGLVRNSLAGQAPLTTGLHRTSSSTSQAISRSSSSPSPKGHTTDGRAADSPRRSPNLVIQTPPSFLNSRLSSASTIVQPSPPVPAKSPLRGLSRENSEQPRTQTIRSASGELAQATTPTIQSRLEEEHSSKPFQDLNRSTNFTVPSVYSQDSAPPTATSWAHDSRSSRSSSLPRLSVTDKALPYTPDDPLATLSTPDHPTSPAKSPSLPFLRSHPSVHSPSILPNLNGERPLRPLLPTSPSIVMSKRSHLIREIASSERSYAKDLALVRDAYMYRFLRPISQSSTVDSVSPGSASDASRRSSTYTYQTAETKRSSGHDSANWIYPGNGTTTPLPKSPSDGYNLGYFSTPGSSGSSLQKTPQPSFKHHKRSSSSIPSMPPPVGKPLSPADLKTIFLNLDQLASASEELATAFERAMGEEGVMGRDGEAGGDTFGHVFVSISDPAYNAHLKECWLSIKDHTHGWNLDSMLIKPVQRITKYPLLFEDLLSSTTPVHPDYFAIRTAAQMSKAIAMEIDDAKRRKDVVSNAISSNKTTTLNTSPKETKQSSSKLLGLKRFRKDKDTSSVLSNKSVSSTELSVPPVIPESSLSALKDLATKVDELDQCVKRVGKEVILWTAGAREVLNAQDGMMRTWLRVVQLEPTDPTDRRMLEFRKIIDGIVQDAWKELIMPIFAKLLESTSNPRKVIAKRDSRFIDYGRYHTLRASKKTIDKGVTQSAAEFVALHTQLVDELPAFLEGCLRILDIALVGFAKAQAKYHLGIKEQLAVFEEAWVQLPLSPKVEKTPTDTATYRGIIKSWHDTWMPYAEAMDHFSCTRPGSRPGSRSNSPMFGHSLRHSASVTSPTSLSGSRPSSPAQSGRFRSSSLRSQTTPSVITVTSPKDPQSSRFSLLRRSNSKTNVPKSAGPPLSPQHSGLKPSSASMISDTSSRLSWGLPRISADPTKPMFDGLGLSPTKPTTMIAADHARATSDPSPSNIYSVDLNSSQVSLASTHTPQPVGLGLGDVSTLTNQAKHPFARIPTSPKVRQRSDEVDAAEGWRNEQVIYQCACVADFDPPELGDRKYRGLKFLPMVLGDLIDFLEPLRD</sequence>
<feature type="region of interest" description="Disordered" evidence="1">
    <location>
        <begin position="621"/>
        <end position="721"/>
    </location>
</feature>
<reference evidence="3 4" key="1">
    <citation type="submission" date="2024-01" db="EMBL/GenBank/DDBJ databases">
        <title>Comparative genomics of Cryptococcus and Kwoniella reveals pathogenesis evolution and contrasting modes of karyotype evolution via chromosome fusion or intercentromeric recombination.</title>
        <authorList>
            <person name="Coelho M.A."/>
            <person name="David-Palma M."/>
            <person name="Shea T."/>
            <person name="Bowers K."/>
            <person name="McGinley-Smith S."/>
            <person name="Mohammad A.W."/>
            <person name="Gnirke A."/>
            <person name="Yurkov A.M."/>
            <person name="Nowrousian M."/>
            <person name="Sun S."/>
            <person name="Cuomo C.A."/>
            <person name="Heitman J."/>
        </authorList>
    </citation>
    <scope>NUCLEOTIDE SEQUENCE [LARGE SCALE GENOMIC DNA]</scope>
    <source>
        <strain evidence="3">CBS 11374</strain>
    </source>
</reference>
<dbReference type="PANTHER" id="PTHR22834">
    <property type="entry name" value="NUCLEAR FUSION PROTEIN FUS2"/>
    <property type="match status" value="1"/>
</dbReference>
<feature type="compositionally biased region" description="Low complexity" evidence="1">
    <location>
        <begin position="1151"/>
        <end position="1163"/>
    </location>
</feature>
<feature type="compositionally biased region" description="Low complexity" evidence="1">
    <location>
        <begin position="115"/>
        <end position="143"/>
    </location>
</feature>
<dbReference type="Gene3D" id="1.20.900.10">
    <property type="entry name" value="Dbl homology (DH) domain"/>
    <property type="match status" value="2"/>
</dbReference>
<dbReference type="InterPro" id="IPR000219">
    <property type="entry name" value="DH_dom"/>
</dbReference>
<feature type="compositionally biased region" description="Low complexity" evidence="1">
    <location>
        <begin position="1"/>
        <end position="31"/>
    </location>
</feature>
<feature type="compositionally biased region" description="Polar residues" evidence="1">
    <location>
        <begin position="530"/>
        <end position="542"/>
    </location>
</feature>
<feature type="compositionally biased region" description="Low complexity" evidence="1">
    <location>
        <begin position="505"/>
        <end position="514"/>
    </location>
</feature>